<keyword evidence="1" id="KW-1133">Transmembrane helix</keyword>
<proteinExistence type="predicted"/>
<evidence type="ECO:0000313" key="2">
    <source>
        <dbReference type="EMBL" id="ANI90939.1"/>
    </source>
</evidence>
<name>A0A173LGM3_9ACTN</name>
<organism evidence="2 3">
    <name type="scientific">Dietzia timorensis</name>
    <dbReference type="NCBI Taxonomy" id="499555"/>
    <lineage>
        <taxon>Bacteria</taxon>
        <taxon>Bacillati</taxon>
        <taxon>Actinomycetota</taxon>
        <taxon>Actinomycetes</taxon>
        <taxon>Mycobacteriales</taxon>
        <taxon>Dietziaceae</taxon>
        <taxon>Dietzia</taxon>
    </lineage>
</organism>
<gene>
    <name evidence="2" type="ORF">BJL86_0128</name>
</gene>
<dbReference type="STRING" id="499555.BJL86_0128"/>
<dbReference type="EMBL" id="CP015961">
    <property type="protein sequence ID" value="ANI90939.1"/>
    <property type="molecule type" value="Genomic_DNA"/>
</dbReference>
<protein>
    <submittedName>
        <fullName evidence="2">Uncharacterized protein</fullName>
    </submittedName>
</protein>
<keyword evidence="1" id="KW-0472">Membrane</keyword>
<dbReference type="Proteomes" id="UP000186104">
    <property type="component" value="Chromosome"/>
</dbReference>
<reference evidence="2 3" key="1">
    <citation type="submission" date="2016-06" db="EMBL/GenBank/DDBJ databases">
        <title>Complete genome sequence of a saline-alkali tolerant type strain Dietzia timorensis ID05-A0528T.</title>
        <authorList>
            <person name="Wu X."/>
        </authorList>
    </citation>
    <scope>NUCLEOTIDE SEQUENCE [LARGE SCALE GENOMIC DNA]</scope>
    <source>
        <strain evidence="2 3">ID05-A0528</strain>
    </source>
</reference>
<dbReference type="AlphaFoldDB" id="A0A173LGM3"/>
<feature type="transmembrane region" description="Helical" evidence="1">
    <location>
        <begin position="71"/>
        <end position="96"/>
    </location>
</feature>
<feature type="transmembrane region" description="Helical" evidence="1">
    <location>
        <begin position="102"/>
        <end position="122"/>
    </location>
</feature>
<keyword evidence="3" id="KW-1185">Reference proteome</keyword>
<dbReference type="RefSeq" id="WP_067473614.1">
    <property type="nucleotide sequence ID" value="NZ_CP015961.1"/>
</dbReference>
<dbReference type="KEGG" id="dtm:BJL86_0128"/>
<evidence type="ECO:0000313" key="3">
    <source>
        <dbReference type="Proteomes" id="UP000186104"/>
    </source>
</evidence>
<accession>A0A173LGM3</accession>
<keyword evidence="1" id="KW-0812">Transmembrane</keyword>
<feature type="transmembrane region" description="Helical" evidence="1">
    <location>
        <begin position="45"/>
        <end position="64"/>
    </location>
</feature>
<feature type="transmembrane region" description="Helical" evidence="1">
    <location>
        <begin position="21"/>
        <end position="39"/>
    </location>
</feature>
<sequence length="130" mass="13906">MTEQQPKSKVADWLGMDRATPFFVLLAVLFVLIVVLGALDVSAYWTVAVILGTTFLAGTAWQFADDGGRRGFHVAASSILCLGVYFLCGVTGMFTFSADNMWNLASAIGGSVLGMLTIWGYLSLAGTQQK</sequence>
<evidence type="ECO:0000256" key="1">
    <source>
        <dbReference type="SAM" id="Phobius"/>
    </source>
</evidence>